<feature type="transmembrane region" description="Helical" evidence="1">
    <location>
        <begin position="23"/>
        <end position="46"/>
    </location>
</feature>
<organism evidence="2 3">
    <name type="scientific">Dioszegia hungarica</name>
    <dbReference type="NCBI Taxonomy" id="4972"/>
    <lineage>
        <taxon>Eukaryota</taxon>
        <taxon>Fungi</taxon>
        <taxon>Dikarya</taxon>
        <taxon>Basidiomycota</taxon>
        <taxon>Agaricomycotina</taxon>
        <taxon>Tremellomycetes</taxon>
        <taxon>Tremellales</taxon>
        <taxon>Bulleribasidiaceae</taxon>
        <taxon>Dioszegia</taxon>
    </lineage>
</organism>
<evidence type="ECO:0008006" key="4">
    <source>
        <dbReference type="Google" id="ProtNLM"/>
    </source>
</evidence>
<accession>A0AA38H4T9</accession>
<reference evidence="2" key="1">
    <citation type="journal article" date="2022" name="G3 (Bethesda)">
        <title>High quality genome of the basidiomycete yeast Dioszegia hungarica PDD-24b-2 isolated from cloud water.</title>
        <authorList>
            <person name="Jarrige D."/>
            <person name="Haridas S."/>
            <person name="Bleykasten-Grosshans C."/>
            <person name="Joly M."/>
            <person name="Nadalig T."/>
            <person name="Sancelme M."/>
            <person name="Vuilleumier S."/>
            <person name="Grigoriev I.V."/>
            <person name="Amato P."/>
            <person name="Bringel F."/>
        </authorList>
    </citation>
    <scope>NUCLEOTIDE SEQUENCE</scope>
    <source>
        <strain evidence="2">PDD-24b-2</strain>
    </source>
</reference>
<proteinExistence type="predicted"/>
<keyword evidence="1" id="KW-0472">Membrane</keyword>
<dbReference type="RefSeq" id="XP_052943672.1">
    <property type="nucleotide sequence ID" value="XM_053090161.1"/>
</dbReference>
<dbReference type="EMBL" id="JAKWFO010000008">
    <property type="protein sequence ID" value="KAI9633895.1"/>
    <property type="molecule type" value="Genomic_DNA"/>
</dbReference>
<keyword evidence="3" id="KW-1185">Reference proteome</keyword>
<name>A0AA38H4T9_9TREE</name>
<sequence>MASLLLGGPPRDENGNPKKLPKVAVYVAGATFAITTGLTLLILPYVRQAARMTSAPQFLSNRYIARKDLHALPAQSEMPAAAARAKRFNDKEERELYGSLEGEMEQVSPWLGAQALGIATAVVFGSAGLGAWVVAKLLGVKDMNEFTSKMREELQVKMPVLAEALQPRENPVEKEELAGVEDWVKRFEEHKGDQDREV</sequence>
<keyword evidence="1" id="KW-0812">Transmembrane</keyword>
<evidence type="ECO:0000256" key="1">
    <source>
        <dbReference type="SAM" id="Phobius"/>
    </source>
</evidence>
<dbReference type="Proteomes" id="UP001164286">
    <property type="component" value="Unassembled WGS sequence"/>
</dbReference>
<protein>
    <recommendedName>
        <fullName evidence="4">Transmembrane protein</fullName>
    </recommendedName>
</protein>
<gene>
    <name evidence="2" type="ORF">MKK02DRAFT_38565</name>
</gene>
<dbReference type="AlphaFoldDB" id="A0AA38H4T9"/>
<evidence type="ECO:0000313" key="3">
    <source>
        <dbReference type="Proteomes" id="UP001164286"/>
    </source>
</evidence>
<dbReference type="GeneID" id="77729366"/>
<comment type="caution">
    <text evidence="2">The sequence shown here is derived from an EMBL/GenBank/DDBJ whole genome shotgun (WGS) entry which is preliminary data.</text>
</comment>
<evidence type="ECO:0000313" key="2">
    <source>
        <dbReference type="EMBL" id="KAI9633895.1"/>
    </source>
</evidence>
<keyword evidence="1" id="KW-1133">Transmembrane helix</keyword>